<feature type="region of interest" description="Disordered" evidence="1">
    <location>
        <begin position="850"/>
        <end position="882"/>
    </location>
</feature>
<feature type="compositionally biased region" description="Polar residues" evidence="1">
    <location>
        <begin position="564"/>
        <end position="573"/>
    </location>
</feature>
<feature type="compositionally biased region" description="Polar residues" evidence="1">
    <location>
        <begin position="353"/>
        <end position="366"/>
    </location>
</feature>
<feature type="region of interest" description="Disordered" evidence="1">
    <location>
        <begin position="1"/>
        <end position="28"/>
    </location>
</feature>
<sequence>MSTTASASGSLTSISGHPETALTTSRNHLVAKHLDPVFIKKRSSLSITQPSASPACSLDPLCGRLPPGRLLEYSPSKGETEKVHNSLQGNRHKAARKRYEVRRYKSAEIVDSESGNLDADASDDQHQDHGDPPTTSKRASHSTSNVASKGARQTKSGRASVTPHKMHNRSRMNSLTFAASSSRSTKDMRKRPLTPTAPLGIPKRSKSGPFIVDSSSEDDGDSDDDDDDDVDDDDDNDEGDGFSYSAHISVTSKRPERSGTDRVEKLDDVVGSLSSPKASFQQQAPIGAPVRQLTAPKAAPIPYSREGLNRERLKMMLARKRGPVEVQSPTQQKAPMSIGRAGADPRSRPWSGRSFSGDQRTVTEAQNKAGRNISPFARARPKADQAVSSSSREIPSNQVQDTKPSLLSKTTEVPANKAFEPSQASRATIQQPPSLDDTNLKPYAQPAALSRQPNSSTLRTANTAPSHDAANKSSLLNILDTAKAGHDAAAVEYDKIGKEWQKAKIGRVPTKSAKSVKRPEVGARYGHTLTAGKTSDAEKVNMGMADMRAVPADAKAMQVPVSRGQASLRQSRPGSPRAQVETSASRPVPAFGISPVDRTSAEKLRRPAPNARRRSMNAPPNQNPLPATSRNEIPPATISTAEGQGNFRVNNQTRIPHTSSPKERMPVRTFENSNNSSVRDTVDSGNFAKGTAANATWRKSEQSFSDVRASTFSVTDIELPGRQSQKLPTMQPQLSLAFADTGSVNKAQVLVKPSVTSERGISSLSTLKTHANNQRQDNDEAMELSYESSTAFPSGALQPISISTKSRPQRQVPVAVMVRPTREDDAKSLSAGSTVETGLEAVELSKIRLESPDTSLSDHSEAQSSTMESDAQVSTSMPAMTHQHSTNIADNAASDAPDRKGPSADRQGSVRFEVITQTPLPAHVADIALEKQSAEVLEPVVSQSTQSVEIVHEEPTLPVASFQETSQTALIPLRPLNPVSAEEMARLIASATLLSPRPATNSSSLQTLPVSDALWKPQLAPTIATVSTPASASSAATCPGIISLQTPITPHTAEPYFEYTIHQILSSSGSEYITTEISAQPFLSADAANAQTELLFQNAQQQYKYLDMLCKSTTTTVTDHGLVVCEGKFTNIENPSATLTLKIWVAQNVVGVHGSLSSLSHPQQPLLLSRSVYALRLWRLLDVPPSASSSSSASASDSDSDASTTNEPSQCKPRVRTYHPLPSIATELHTTLAAANRAAKRVQLALSHEPAPTKSMQKQWQTQNLRALNRKLEGLGQEVDDDDEGREGGGGGAPHNVGGSRTPNLFEYAAGRRRGCWRSVFNGCELGADAFELLVVRTGISGPRNL</sequence>
<feature type="region of interest" description="Disordered" evidence="1">
    <location>
        <begin position="654"/>
        <end position="685"/>
    </location>
</feature>
<feature type="compositionally biased region" description="Polar residues" evidence="1">
    <location>
        <begin position="670"/>
        <end position="679"/>
    </location>
</feature>
<feature type="compositionally biased region" description="Basic and acidic residues" evidence="1">
    <location>
        <begin position="97"/>
        <end position="108"/>
    </location>
</feature>
<feature type="compositionally biased region" description="Low complexity" evidence="1">
    <location>
        <begin position="1"/>
        <end position="16"/>
    </location>
</feature>
<feature type="region of interest" description="Disordered" evidence="1">
    <location>
        <begin position="49"/>
        <end position="307"/>
    </location>
</feature>
<feature type="compositionally biased region" description="Polar residues" evidence="1">
    <location>
        <begin position="422"/>
        <end position="437"/>
    </location>
</feature>
<feature type="compositionally biased region" description="Low complexity" evidence="1">
    <location>
        <begin position="58"/>
        <end position="71"/>
    </location>
</feature>
<accession>A0A163E5D3</accession>
<evidence type="ECO:0000256" key="1">
    <source>
        <dbReference type="SAM" id="MobiDB-lite"/>
    </source>
</evidence>
<feature type="compositionally biased region" description="Polar residues" evidence="1">
    <location>
        <begin position="272"/>
        <end position="284"/>
    </location>
</feature>
<name>A0A163E5D3_DIDRA</name>
<proteinExistence type="predicted"/>
<feature type="compositionally biased region" description="Polar residues" evidence="1">
    <location>
        <begin position="862"/>
        <end position="882"/>
    </location>
</feature>
<feature type="region of interest" description="Disordered" evidence="1">
    <location>
        <begin position="320"/>
        <end position="469"/>
    </location>
</feature>
<feature type="compositionally biased region" description="Basic and acidic residues" evidence="1">
    <location>
        <begin position="850"/>
        <end position="861"/>
    </location>
</feature>
<feature type="compositionally biased region" description="Polar residues" evidence="1">
    <location>
        <begin position="386"/>
        <end position="413"/>
    </location>
</feature>
<gene>
    <name evidence="2" type="ORF">ST47_g5321</name>
</gene>
<evidence type="ECO:0000313" key="3">
    <source>
        <dbReference type="Proteomes" id="UP000076837"/>
    </source>
</evidence>
<comment type="caution">
    <text evidence="2">The sequence shown here is derived from an EMBL/GenBank/DDBJ whole genome shotgun (WGS) entry which is preliminary data.</text>
</comment>
<dbReference type="Proteomes" id="UP000076837">
    <property type="component" value="Unassembled WGS sequence"/>
</dbReference>
<feature type="region of interest" description="Disordered" evidence="1">
    <location>
        <begin position="1278"/>
        <end position="1302"/>
    </location>
</feature>
<feature type="compositionally biased region" description="Polar residues" evidence="1">
    <location>
        <begin position="618"/>
        <end position="642"/>
    </location>
</feature>
<feature type="compositionally biased region" description="Polar residues" evidence="1">
    <location>
        <begin position="171"/>
        <end position="183"/>
    </location>
</feature>
<protein>
    <submittedName>
        <fullName evidence="2">Uncharacterized protein</fullName>
    </submittedName>
</protein>
<dbReference type="EMBL" id="JYNV01000193">
    <property type="protein sequence ID" value="KZM23528.1"/>
    <property type="molecule type" value="Genomic_DNA"/>
</dbReference>
<feature type="compositionally biased region" description="Polar residues" evidence="1">
    <location>
        <begin position="451"/>
        <end position="469"/>
    </location>
</feature>
<feature type="compositionally biased region" description="Acidic residues" evidence="1">
    <location>
        <begin position="215"/>
        <end position="240"/>
    </location>
</feature>
<organism evidence="2 3">
    <name type="scientific">Didymella rabiei</name>
    <name type="common">Chickpea ascochyta blight fungus</name>
    <name type="synonym">Mycosphaerella rabiei</name>
    <dbReference type="NCBI Taxonomy" id="5454"/>
    <lineage>
        <taxon>Eukaryota</taxon>
        <taxon>Fungi</taxon>
        <taxon>Dikarya</taxon>
        <taxon>Ascomycota</taxon>
        <taxon>Pezizomycotina</taxon>
        <taxon>Dothideomycetes</taxon>
        <taxon>Pleosporomycetidae</taxon>
        <taxon>Pleosporales</taxon>
        <taxon>Pleosporineae</taxon>
        <taxon>Didymellaceae</taxon>
        <taxon>Ascochyta</taxon>
    </lineage>
</organism>
<feature type="compositionally biased region" description="Polar residues" evidence="1">
    <location>
        <begin position="133"/>
        <end position="159"/>
    </location>
</feature>
<feature type="region of interest" description="Disordered" evidence="1">
    <location>
        <begin position="1184"/>
        <end position="1216"/>
    </location>
</feature>
<feature type="region of interest" description="Disordered" evidence="1">
    <location>
        <begin position="557"/>
        <end position="642"/>
    </location>
</feature>
<keyword evidence="3" id="KW-1185">Reference proteome</keyword>
<feature type="compositionally biased region" description="Basic and acidic residues" evidence="1">
    <location>
        <begin position="253"/>
        <end position="268"/>
    </location>
</feature>
<evidence type="ECO:0000313" key="2">
    <source>
        <dbReference type="EMBL" id="KZM23528.1"/>
    </source>
</evidence>
<feature type="compositionally biased region" description="Low complexity" evidence="1">
    <location>
        <begin position="1186"/>
        <end position="1203"/>
    </location>
</feature>
<reference evidence="2 3" key="1">
    <citation type="journal article" date="2016" name="Sci. Rep.">
        <title>Draft genome sequencing and secretome analysis of fungal phytopathogen Ascochyta rabiei provides insight into the necrotrophic effector repertoire.</title>
        <authorList>
            <person name="Verma S."/>
            <person name="Gazara R.K."/>
            <person name="Nizam S."/>
            <person name="Parween S."/>
            <person name="Chattopadhyay D."/>
            <person name="Verma P.K."/>
        </authorList>
    </citation>
    <scope>NUCLEOTIDE SEQUENCE [LARGE SCALE GENOMIC DNA]</scope>
    <source>
        <strain evidence="2 3">ArDII</strain>
    </source>
</reference>